<dbReference type="PANTHER" id="PTHR35789">
    <property type="entry name" value="SPORE GERMINATION PROTEIN B3"/>
    <property type="match status" value="1"/>
</dbReference>
<gene>
    <name evidence="11" type="ORF">BleG1_2818</name>
</gene>
<dbReference type="NCBIfam" id="TIGR02887">
    <property type="entry name" value="spore_ger_x_C"/>
    <property type="match status" value="1"/>
</dbReference>
<dbReference type="InterPro" id="IPR046953">
    <property type="entry name" value="Spore_GerAC-like_C"/>
</dbReference>
<dbReference type="PANTHER" id="PTHR35789:SF1">
    <property type="entry name" value="SPORE GERMINATION PROTEIN B3"/>
    <property type="match status" value="1"/>
</dbReference>
<dbReference type="InterPro" id="IPR038501">
    <property type="entry name" value="Spore_GerAC_C_sf"/>
</dbReference>
<evidence type="ECO:0000313" key="12">
    <source>
        <dbReference type="Proteomes" id="UP000027142"/>
    </source>
</evidence>
<evidence type="ECO:0000256" key="7">
    <source>
        <dbReference type="ARBA" id="ARBA00023288"/>
    </source>
</evidence>
<dbReference type="STRING" id="1246626.BleG1_2818"/>
<comment type="subcellular location">
    <subcellularLocation>
        <location evidence="1">Membrane</location>
        <topology evidence="1">Lipid-anchor</topology>
    </subcellularLocation>
</comment>
<keyword evidence="4 8" id="KW-0732">Signal</keyword>
<dbReference type="Pfam" id="PF25198">
    <property type="entry name" value="Spore_GerAC_N"/>
    <property type="match status" value="1"/>
</dbReference>
<name>A0A060M4A7_9BACI</name>
<dbReference type="Gene3D" id="3.30.300.210">
    <property type="entry name" value="Nutrient germinant receptor protein C, domain 3"/>
    <property type="match status" value="1"/>
</dbReference>
<keyword evidence="12" id="KW-1185">Reference proteome</keyword>
<proteinExistence type="inferred from homology"/>
<dbReference type="Proteomes" id="UP000027142">
    <property type="component" value="Chromosome"/>
</dbReference>
<keyword evidence="5" id="KW-0472">Membrane</keyword>
<dbReference type="HOGENOM" id="CLU_051140_2_0_9"/>
<feature type="signal peptide" evidence="8">
    <location>
        <begin position="1"/>
        <end position="19"/>
    </location>
</feature>
<dbReference type="GO" id="GO:0016020">
    <property type="term" value="C:membrane"/>
    <property type="evidence" value="ECO:0007669"/>
    <property type="project" value="UniProtKB-SubCell"/>
</dbReference>
<keyword evidence="3" id="KW-0309">Germination</keyword>
<dbReference type="Pfam" id="PF05504">
    <property type="entry name" value="Spore_GerAC"/>
    <property type="match status" value="1"/>
</dbReference>
<sequence length="395" mass="45332">MKKLVLMFVLGAICLSACWDSTDLQDIQYITALGIDYDEDEKEYVIYGQSVDFGQLSVNQEGMNQEKSGAWVGKARGETILMALENFSSRSNQVLHWGHVNVIVYNMNALKHEPLIDINEGLYRFQQIRTTPWVFGTQENLEDILLLTNMFGDIVHTELFNPNSVYKERAFIEPLTLHQLMRNFPEKGRTVVLPRIGVNKKELKNNNGQKKDSLSSDGAILLKGGSEISAFTDLQLAGLRWLTYQTDISPLQIEEEGKTVAALNIIRPKSIVDIEVINEEVYFDLYIDINASLLDFPPDETLGASKTINELLELIKEAIEKQIRDTYQLSLEEGKDVYSLENHFYRSDIRSYQRLEQSFQLNESSLRNITVSAVIEHTGEYEFYRDRVPKEEQKR</sequence>
<evidence type="ECO:0000256" key="4">
    <source>
        <dbReference type="ARBA" id="ARBA00022729"/>
    </source>
</evidence>
<dbReference type="OrthoDB" id="2380468at2"/>
<evidence type="ECO:0000259" key="10">
    <source>
        <dbReference type="Pfam" id="PF25198"/>
    </source>
</evidence>
<evidence type="ECO:0000256" key="2">
    <source>
        <dbReference type="ARBA" id="ARBA00007886"/>
    </source>
</evidence>
<evidence type="ECO:0000256" key="1">
    <source>
        <dbReference type="ARBA" id="ARBA00004635"/>
    </source>
</evidence>
<dbReference type="KEGG" id="ble:BleG1_2818"/>
<evidence type="ECO:0000256" key="6">
    <source>
        <dbReference type="ARBA" id="ARBA00023139"/>
    </source>
</evidence>
<evidence type="ECO:0000256" key="5">
    <source>
        <dbReference type="ARBA" id="ARBA00023136"/>
    </source>
</evidence>
<dbReference type="GO" id="GO:0009847">
    <property type="term" value="P:spore germination"/>
    <property type="evidence" value="ECO:0007669"/>
    <property type="project" value="InterPro"/>
</dbReference>
<dbReference type="AlphaFoldDB" id="A0A060M4A7"/>
<organism evidence="11 12">
    <name type="scientific">Shouchella lehensis G1</name>
    <dbReference type="NCBI Taxonomy" id="1246626"/>
    <lineage>
        <taxon>Bacteria</taxon>
        <taxon>Bacillati</taxon>
        <taxon>Bacillota</taxon>
        <taxon>Bacilli</taxon>
        <taxon>Bacillales</taxon>
        <taxon>Bacillaceae</taxon>
        <taxon>Shouchella</taxon>
    </lineage>
</organism>
<dbReference type="EMBL" id="CP003923">
    <property type="protein sequence ID" value="AIC95383.1"/>
    <property type="molecule type" value="Genomic_DNA"/>
</dbReference>
<evidence type="ECO:0000313" key="11">
    <source>
        <dbReference type="EMBL" id="AIC95383.1"/>
    </source>
</evidence>
<keyword evidence="7" id="KW-0449">Lipoprotein</keyword>
<dbReference type="InterPro" id="IPR057336">
    <property type="entry name" value="GerAC_N"/>
</dbReference>
<evidence type="ECO:0000256" key="3">
    <source>
        <dbReference type="ARBA" id="ARBA00022544"/>
    </source>
</evidence>
<feature type="chain" id="PRO_5038565664" evidence="8">
    <location>
        <begin position="20"/>
        <end position="395"/>
    </location>
</feature>
<accession>A0A060M4A7</accession>
<evidence type="ECO:0000256" key="8">
    <source>
        <dbReference type="SAM" id="SignalP"/>
    </source>
</evidence>
<dbReference type="InterPro" id="IPR008844">
    <property type="entry name" value="Spore_GerAC-like"/>
</dbReference>
<feature type="domain" description="Spore germination GerAC-like C-terminal" evidence="9">
    <location>
        <begin position="218"/>
        <end position="379"/>
    </location>
</feature>
<dbReference type="PATRIC" id="fig|1246626.3.peg.2812"/>
<dbReference type="eggNOG" id="ENOG502ZA3G">
    <property type="taxonomic scope" value="Bacteria"/>
</dbReference>
<keyword evidence="6" id="KW-0564">Palmitate</keyword>
<evidence type="ECO:0000259" key="9">
    <source>
        <dbReference type="Pfam" id="PF05504"/>
    </source>
</evidence>
<reference evidence="11 12" key="1">
    <citation type="journal article" date="2014" name="Gene">
        <title>A comparative genomic analysis of the alkalitolerant soil bacterium Bacillus lehensis G1.</title>
        <authorList>
            <person name="Noor Y.M."/>
            <person name="Samsulrizal N.H."/>
            <person name="Jema'on N.A."/>
            <person name="Low K.O."/>
            <person name="Ramli A.N."/>
            <person name="Alias N.I."/>
            <person name="Damis S.I."/>
            <person name="Fuzi S.F."/>
            <person name="Isa M.N."/>
            <person name="Murad A.M."/>
            <person name="Raih M.F."/>
            <person name="Bakar F.D."/>
            <person name="Najimudin N."/>
            <person name="Mahadi N.M."/>
            <person name="Illias R.M."/>
        </authorList>
    </citation>
    <scope>NUCLEOTIDE SEQUENCE [LARGE SCALE GENOMIC DNA]</scope>
    <source>
        <strain evidence="11 12">G1</strain>
    </source>
</reference>
<protein>
    <submittedName>
        <fullName evidence="11">Spore germination protein XC</fullName>
    </submittedName>
</protein>
<dbReference type="RefSeq" id="WP_038482157.1">
    <property type="nucleotide sequence ID" value="NZ_CP003923.1"/>
</dbReference>
<feature type="domain" description="Spore germination protein N-terminal" evidence="10">
    <location>
        <begin position="20"/>
        <end position="197"/>
    </location>
</feature>
<comment type="similarity">
    <text evidence="2">Belongs to the GerABKC lipoprotein family.</text>
</comment>